<dbReference type="AlphaFoldDB" id="A0A0L0SAB1"/>
<evidence type="ECO:0000256" key="1">
    <source>
        <dbReference type="SAM" id="MobiDB-lite"/>
    </source>
</evidence>
<reference evidence="4" key="2">
    <citation type="submission" date="2009-11" db="EMBL/GenBank/DDBJ databases">
        <title>The Genome Sequence of Allomyces macrogynus strain ATCC 38327.</title>
        <authorList>
            <consortium name="The Broad Institute Genome Sequencing Platform"/>
            <person name="Russ C."/>
            <person name="Cuomo C."/>
            <person name="Shea T."/>
            <person name="Young S.K."/>
            <person name="Zeng Q."/>
            <person name="Koehrsen M."/>
            <person name="Haas B."/>
            <person name="Borodovsky M."/>
            <person name="Guigo R."/>
            <person name="Alvarado L."/>
            <person name="Berlin A."/>
            <person name="Borenstein D."/>
            <person name="Chen Z."/>
            <person name="Engels R."/>
            <person name="Freedman E."/>
            <person name="Gellesch M."/>
            <person name="Goldberg J."/>
            <person name="Griggs A."/>
            <person name="Gujja S."/>
            <person name="Heiman D."/>
            <person name="Hepburn T."/>
            <person name="Howarth C."/>
            <person name="Jen D."/>
            <person name="Larson L."/>
            <person name="Lewis B."/>
            <person name="Mehta T."/>
            <person name="Park D."/>
            <person name="Pearson M."/>
            <person name="Roberts A."/>
            <person name="Saif S."/>
            <person name="Shenoy N."/>
            <person name="Sisk P."/>
            <person name="Stolte C."/>
            <person name="Sykes S."/>
            <person name="Walk T."/>
            <person name="White J."/>
            <person name="Yandava C."/>
            <person name="Burger G."/>
            <person name="Gray M.W."/>
            <person name="Holland P.W.H."/>
            <person name="King N."/>
            <person name="Lang F.B.F."/>
            <person name="Roger A.J."/>
            <person name="Ruiz-Trillo I."/>
            <person name="Lander E."/>
            <person name="Nusbaum C."/>
        </authorList>
    </citation>
    <scope>NUCLEOTIDE SEQUENCE [LARGE SCALE GENOMIC DNA]</scope>
    <source>
        <strain evidence="4">ATCC 38327</strain>
    </source>
</reference>
<accession>A0A0L0SAB1</accession>
<proteinExistence type="predicted"/>
<dbReference type="EMBL" id="GG745334">
    <property type="protein sequence ID" value="KNE59335.1"/>
    <property type="molecule type" value="Genomic_DNA"/>
</dbReference>
<protein>
    <submittedName>
        <fullName evidence="3">Uncharacterized protein</fullName>
    </submittedName>
</protein>
<feature type="signal peptide" evidence="2">
    <location>
        <begin position="1"/>
        <end position="28"/>
    </location>
</feature>
<keyword evidence="2" id="KW-0732">Signal</keyword>
<reference evidence="3 4" key="1">
    <citation type="submission" date="2009-11" db="EMBL/GenBank/DDBJ databases">
        <title>Annotation of Allomyces macrogynus ATCC 38327.</title>
        <authorList>
            <consortium name="The Broad Institute Genome Sequencing Platform"/>
            <person name="Russ C."/>
            <person name="Cuomo C."/>
            <person name="Burger G."/>
            <person name="Gray M.W."/>
            <person name="Holland P.W.H."/>
            <person name="King N."/>
            <person name="Lang F.B.F."/>
            <person name="Roger A.J."/>
            <person name="Ruiz-Trillo I."/>
            <person name="Young S.K."/>
            <person name="Zeng Q."/>
            <person name="Gargeya S."/>
            <person name="Fitzgerald M."/>
            <person name="Haas B."/>
            <person name="Abouelleil A."/>
            <person name="Alvarado L."/>
            <person name="Arachchi H.M."/>
            <person name="Berlin A."/>
            <person name="Chapman S.B."/>
            <person name="Gearin G."/>
            <person name="Goldberg J."/>
            <person name="Griggs A."/>
            <person name="Gujja S."/>
            <person name="Hansen M."/>
            <person name="Heiman D."/>
            <person name="Howarth C."/>
            <person name="Larimer J."/>
            <person name="Lui A."/>
            <person name="MacDonald P.J.P."/>
            <person name="McCowen C."/>
            <person name="Montmayeur A."/>
            <person name="Murphy C."/>
            <person name="Neiman D."/>
            <person name="Pearson M."/>
            <person name="Priest M."/>
            <person name="Roberts A."/>
            <person name="Saif S."/>
            <person name="Shea T."/>
            <person name="Sisk P."/>
            <person name="Stolte C."/>
            <person name="Sykes S."/>
            <person name="Wortman J."/>
            <person name="Nusbaum C."/>
            <person name="Birren B."/>
        </authorList>
    </citation>
    <scope>NUCLEOTIDE SEQUENCE [LARGE SCALE GENOMIC DNA]</scope>
    <source>
        <strain evidence="3 4">ATCC 38327</strain>
    </source>
</reference>
<organism evidence="3 4">
    <name type="scientific">Allomyces macrogynus (strain ATCC 38327)</name>
    <name type="common">Allomyces javanicus var. macrogynus</name>
    <dbReference type="NCBI Taxonomy" id="578462"/>
    <lineage>
        <taxon>Eukaryota</taxon>
        <taxon>Fungi</taxon>
        <taxon>Fungi incertae sedis</taxon>
        <taxon>Blastocladiomycota</taxon>
        <taxon>Blastocladiomycetes</taxon>
        <taxon>Blastocladiales</taxon>
        <taxon>Blastocladiaceae</taxon>
        <taxon>Allomyces</taxon>
    </lineage>
</organism>
<evidence type="ECO:0000313" key="4">
    <source>
        <dbReference type="Proteomes" id="UP000054350"/>
    </source>
</evidence>
<evidence type="ECO:0000313" key="3">
    <source>
        <dbReference type="EMBL" id="KNE59335.1"/>
    </source>
</evidence>
<name>A0A0L0SAB1_ALLM3</name>
<evidence type="ECO:0000256" key="2">
    <source>
        <dbReference type="SAM" id="SignalP"/>
    </source>
</evidence>
<sequence length="317" mass="31353">MTKLSMQPLTVFLALLAILALLGPAANAVPASPTSTSASASPAATMAGNATPSGNSTTTANSTATNTTDTSMSSSGLTTKFGDMAPACAKLLNETVQPLLSDPVCNGAALLNGQTAAASELEGQVGTLCSKACITKANAALQAVSSAQDCSGNPLLNAAVLASFYEFNFNCLTVPDANPTQYCIVSQAKALESAKVAANATAAQWPKDTLCSACTAKQVALTASSPMMAQVASLSSRTNPAGNTTLLTEKCGQDWVTTAKGKQAEYVVTKSAAVSSSTTAAGATPVAGSGARRQGVDGSLAAVVVAGIGAAVAAFTS</sequence>
<dbReference type="OrthoDB" id="5583571at2759"/>
<keyword evidence="4" id="KW-1185">Reference proteome</keyword>
<feature type="chain" id="PRO_5005547983" evidence="2">
    <location>
        <begin position="29"/>
        <end position="317"/>
    </location>
</feature>
<gene>
    <name evidence="3" type="ORF">AMAG_03633</name>
</gene>
<feature type="region of interest" description="Disordered" evidence="1">
    <location>
        <begin position="30"/>
        <end position="75"/>
    </location>
</feature>
<dbReference type="VEuPathDB" id="FungiDB:AMAG_03633"/>
<dbReference type="Proteomes" id="UP000054350">
    <property type="component" value="Unassembled WGS sequence"/>
</dbReference>